<protein>
    <submittedName>
        <fullName evidence="1">Uncharacterized protein</fullName>
    </submittedName>
</protein>
<proteinExistence type="predicted"/>
<dbReference type="AlphaFoldDB" id="A0A8W8IC55"/>
<dbReference type="EnsemblMetazoa" id="G13344.3">
    <property type="protein sequence ID" value="G13344.3:cds"/>
    <property type="gene ID" value="G13344"/>
</dbReference>
<evidence type="ECO:0000313" key="1">
    <source>
        <dbReference type="EnsemblMetazoa" id="G13344.3:cds"/>
    </source>
</evidence>
<name>A0A8W8IC55_MAGGI</name>
<organism evidence="1 2">
    <name type="scientific">Magallana gigas</name>
    <name type="common">Pacific oyster</name>
    <name type="synonym">Crassostrea gigas</name>
    <dbReference type="NCBI Taxonomy" id="29159"/>
    <lineage>
        <taxon>Eukaryota</taxon>
        <taxon>Metazoa</taxon>
        <taxon>Spiralia</taxon>
        <taxon>Lophotrochozoa</taxon>
        <taxon>Mollusca</taxon>
        <taxon>Bivalvia</taxon>
        <taxon>Autobranchia</taxon>
        <taxon>Pteriomorphia</taxon>
        <taxon>Ostreida</taxon>
        <taxon>Ostreoidea</taxon>
        <taxon>Ostreidae</taxon>
        <taxon>Magallana</taxon>
    </lineage>
</organism>
<accession>A0A8W8IC55</accession>
<sequence>MSRSPQLKVSISEISLPGKDEVINGPDDGSPVSCSASGVNHVGLPFTDPRKQTQTFKFLTGRLPNHKVFHERSGEHDLLRLRKDLR</sequence>
<reference evidence="1" key="1">
    <citation type="submission" date="2022-08" db="UniProtKB">
        <authorList>
            <consortium name="EnsemblMetazoa"/>
        </authorList>
    </citation>
    <scope>IDENTIFICATION</scope>
    <source>
        <strain evidence="1">05x7-T-G4-1.051#20</strain>
    </source>
</reference>
<dbReference type="Proteomes" id="UP000005408">
    <property type="component" value="Unassembled WGS sequence"/>
</dbReference>
<keyword evidence="2" id="KW-1185">Reference proteome</keyword>
<evidence type="ECO:0000313" key="2">
    <source>
        <dbReference type="Proteomes" id="UP000005408"/>
    </source>
</evidence>